<dbReference type="EMBL" id="JPOS01000081">
    <property type="protein sequence ID" value="KGE86221.1"/>
    <property type="molecule type" value="Genomic_DNA"/>
</dbReference>
<feature type="chain" id="PRO_5001939707" description="DUF4177 domain-containing protein" evidence="1">
    <location>
        <begin position="21"/>
        <end position="148"/>
    </location>
</feature>
<comment type="caution">
    <text evidence="2">The sequence shown here is derived from an EMBL/GenBank/DDBJ whole genome shotgun (WGS) entry which is preliminary data.</text>
</comment>
<dbReference type="STRING" id="1524460.IX84_22625"/>
<gene>
    <name evidence="2" type="ORF">IX84_22625</name>
</gene>
<feature type="signal peptide" evidence="1">
    <location>
        <begin position="1"/>
        <end position="20"/>
    </location>
</feature>
<dbReference type="AlphaFoldDB" id="A0A098S2A7"/>
<protein>
    <recommendedName>
        <fullName evidence="4">DUF4177 domain-containing protein</fullName>
    </recommendedName>
</protein>
<evidence type="ECO:0000313" key="3">
    <source>
        <dbReference type="Proteomes" id="UP000029736"/>
    </source>
</evidence>
<keyword evidence="3" id="KW-1185">Reference proteome</keyword>
<proteinExistence type="predicted"/>
<evidence type="ECO:0000256" key="1">
    <source>
        <dbReference type="SAM" id="SignalP"/>
    </source>
</evidence>
<organism evidence="2 3">
    <name type="scientific">Phaeodactylibacter xiamenensis</name>
    <dbReference type="NCBI Taxonomy" id="1524460"/>
    <lineage>
        <taxon>Bacteria</taxon>
        <taxon>Pseudomonadati</taxon>
        <taxon>Bacteroidota</taxon>
        <taxon>Saprospiria</taxon>
        <taxon>Saprospirales</taxon>
        <taxon>Haliscomenobacteraceae</taxon>
        <taxon>Phaeodactylibacter</taxon>
    </lineage>
</organism>
<accession>A0A098S2A7</accession>
<keyword evidence="1" id="KW-0732">Signal</keyword>
<dbReference type="OrthoDB" id="680777at2"/>
<reference evidence="2 3" key="1">
    <citation type="journal article" date="2014" name="Int. J. Syst. Evol. Microbiol.">
        <title>Phaeodactylibacter xiamenensis gen. nov., sp. nov., a member of the family Saprospiraceae isolated from the marine alga Phaeodactylum tricornutum.</title>
        <authorList>
            <person name="Chen Z.Jr."/>
            <person name="Lei X."/>
            <person name="Lai Q."/>
            <person name="Li Y."/>
            <person name="Zhang B."/>
            <person name="Zhang J."/>
            <person name="Zhang H."/>
            <person name="Yang L."/>
            <person name="Zheng W."/>
            <person name="Tian Y."/>
            <person name="Yu Z."/>
            <person name="Xu H.Jr."/>
            <person name="Zheng T."/>
        </authorList>
    </citation>
    <scope>NUCLEOTIDE SEQUENCE [LARGE SCALE GENOMIC DNA]</scope>
    <source>
        <strain evidence="2 3">KD52</strain>
    </source>
</reference>
<sequence length="148" mass="16458">MKKALFTFIALTGCLIFAQAQEYKVITTVESIVPGGLGRSRIIENKTEVDAEDFTTERTDGTTSDQRSVRRRDAKVDEFSETKLLNFYSLVGINFQNIASNDALVSSRINQLVAEGWELAFVTSGVESSAGADDTEGIFITRYIFKRQ</sequence>
<evidence type="ECO:0000313" key="2">
    <source>
        <dbReference type="EMBL" id="KGE86221.1"/>
    </source>
</evidence>
<name>A0A098S2A7_9BACT</name>
<evidence type="ECO:0008006" key="4">
    <source>
        <dbReference type="Google" id="ProtNLM"/>
    </source>
</evidence>
<dbReference type="Proteomes" id="UP000029736">
    <property type="component" value="Unassembled WGS sequence"/>
</dbReference>
<dbReference type="RefSeq" id="WP_044225684.1">
    <property type="nucleotide sequence ID" value="NZ_JBKAGJ010000013.1"/>
</dbReference>